<proteinExistence type="predicted"/>
<name>A0A4Z2H424_9TELE</name>
<keyword evidence="2" id="KW-1185">Reference proteome</keyword>
<dbReference type="Proteomes" id="UP000314294">
    <property type="component" value="Unassembled WGS sequence"/>
</dbReference>
<accession>A0A4Z2H424</accession>
<evidence type="ECO:0000313" key="2">
    <source>
        <dbReference type="Proteomes" id="UP000314294"/>
    </source>
</evidence>
<sequence>MRVRLHGEKEREKNIIDALAAKPAAIDVAAHANRLVVDALCRCDLGALLFFKSGTPPRPEDARSATSPPFADLVEELRLRLRDSEGRLRIL</sequence>
<evidence type="ECO:0000313" key="1">
    <source>
        <dbReference type="EMBL" id="TNN59574.1"/>
    </source>
</evidence>
<organism evidence="1 2">
    <name type="scientific">Liparis tanakae</name>
    <name type="common">Tanaka's snailfish</name>
    <dbReference type="NCBI Taxonomy" id="230148"/>
    <lineage>
        <taxon>Eukaryota</taxon>
        <taxon>Metazoa</taxon>
        <taxon>Chordata</taxon>
        <taxon>Craniata</taxon>
        <taxon>Vertebrata</taxon>
        <taxon>Euteleostomi</taxon>
        <taxon>Actinopterygii</taxon>
        <taxon>Neopterygii</taxon>
        <taxon>Teleostei</taxon>
        <taxon>Neoteleostei</taxon>
        <taxon>Acanthomorphata</taxon>
        <taxon>Eupercaria</taxon>
        <taxon>Perciformes</taxon>
        <taxon>Cottioidei</taxon>
        <taxon>Cottales</taxon>
        <taxon>Liparidae</taxon>
        <taxon>Liparis</taxon>
    </lineage>
</organism>
<reference evidence="1 2" key="1">
    <citation type="submission" date="2019-03" db="EMBL/GenBank/DDBJ databases">
        <title>First draft genome of Liparis tanakae, snailfish: a comprehensive survey of snailfish specific genes.</title>
        <authorList>
            <person name="Kim W."/>
            <person name="Song I."/>
            <person name="Jeong J.-H."/>
            <person name="Kim D."/>
            <person name="Kim S."/>
            <person name="Ryu S."/>
            <person name="Song J.Y."/>
            <person name="Lee S.K."/>
        </authorList>
    </citation>
    <scope>NUCLEOTIDE SEQUENCE [LARGE SCALE GENOMIC DNA]</scope>
    <source>
        <tissue evidence="1">Muscle</tissue>
    </source>
</reference>
<dbReference type="EMBL" id="SRLO01000353">
    <property type="protein sequence ID" value="TNN59574.1"/>
    <property type="molecule type" value="Genomic_DNA"/>
</dbReference>
<dbReference type="AlphaFoldDB" id="A0A4Z2H424"/>
<protein>
    <submittedName>
        <fullName evidence="1">Uncharacterized protein</fullName>
    </submittedName>
</protein>
<comment type="caution">
    <text evidence="1">The sequence shown here is derived from an EMBL/GenBank/DDBJ whole genome shotgun (WGS) entry which is preliminary data.</text>
</comment>
<gene>
    <name evidence="1" type="ORF">EYF80_030224</name>
</gene>